<comment type="caution">
    <text evidence="2">The sequence shown here is derived from an EMBL/GenBank/DDBJ whole genome shotgun (WGS) entry which is preliminary data.</text>
</comment>
<name>A0A9N9DG30_9GLOM</name>
<proteinExistence type="predicted"/>
<feature type="region of interest" description="Disordered" evidence="1">
    <location>
        <begin position="43"/>
        <end position="63"/>
    </location>
</feature>
<dbReference type="EMBL" id="CAJVPK010004544">
    <property type="protein sequence ID" value="CAG8637494.1"/>
    <property type="molecule type" value="Genomic_DNA"/>
</dbReference>
<feature type="compositionally biased region" description="Gly residues" evidence="1">
    <location>
        <begin position="54"/>
        <end position="63"/>
    </location>
</feature>
<evidence type="ECO:0000313" key="2">
    <source>
        <dbReference type="EMBL" id="CAG8637494.1"/>
    </source>
</evidence>
<accession>A0A9N9DG30</accession>
<reference evidence="2" key="1">
    <citation type="submission" date="2021-06" db="EMBL/GenBank/DDBJ databases">
        <authorList>
            <person name="Kallberg Y."/>
            <person name="Tangrot J."/>
            <person name="Rosling A."/>
        </authorList>
    </citation>
    <scope>NUCLEOTIDE SEQUENCE</scope>
    <source>
        <strain evidence="2">AZ414A</strain>
    </source>
</reference>
<keyword evidence="3" id="KW-1185">Reference proteome</keyword>
<evidence type="ECO:0000313" key="3">
    <source>
        <dbReference type="Proteomes" id="UP000789706"/>
    </source>
</evidence>
<dbReference type="Proteomes" id="UP000789706">
    <property type="component" value="Unassembled WGS sequence"/>
</dbReference>
<evidence type="ECO:0000256" key="1">
    <source>
        <dbReference type="SAM" id="MobiDB-lite"/>
    </source>
</evidence>
<gene>
    <name evidence="2" type="ORF">DEBURN_LOCUS11031</name>
</gene>
<sequence length="63" mass="6834">SIETITEVTTTETDLRRDSQFSTLSIVEKMGKQLTIQSQEIIDEKMSDADNSKGIGGDIAEGA</sequence>
<protein>
    <submittedName>
        <fullName evidence="2">11209_t:CDS:1</fullName>
    </submittedName>
</protein>
<dbReference type="OrthoDB" id="2304422at2759"/>
<organism evidence="2 3">
    <name type="scientific">Diversispora eburnea</name>
    <dbReference type="NCBI Taxonomy" id="1213867"/>
    <lineage>
        <taxon>Eukaryota</taxon>
        <taxon>Fungi</taxon>
        <taxon>Fungi incertae sedis</taxon>
        <taxon>Mucoromycota</taxon>
        <taxon>Glomeromycotina</taxon>
        <taxon>Glomeromycetes</taxon>
        <taxon>Diversisporales</taxon>
        <taxon>Diversisporaceae</taxon>
        <taxon>Diversispora</taxon>
    </lineage>
</organism>
<feature type="non-terminal residue" evidence="2">
    <location>
        <position position="1"/>
    </location>
</feature>
<dbReference type="AlphaFoldDB" id="A0A9N9DG30"/>